<evidence type="ECO:0000313" key="2">
    <source>
        <dbReference type="Proteomes" id="UP001055879"/>
    </source>
</evidence>
<dbReference type="Proteomes" id="UP001055879">
    <property type="component" value="Linkage Group LG04"/>
</dbReference>
<keyword evidence="2" id="KW-1185">Reference proteome</keyword>
<name>A0ACB9CJ39_ARCLA</name>
<organism evidence="1 2">
    <name type="scientific">Arctium lappa</name>
    <name type="common">Greater burdock</name>
    <name type="synonym">Lappa major</name>
    <dbReference type="NCBI Taxonomy" id="4217"/>
    <lineage>
        <taxon>Eukaryota</taxon>
        <taxon>Viridiplantae</taxon>
        <taxon>Streptophyta</taxon>
        <taxon>Embryophyta</taxon>
        <taxon>Tracheophyta</taxon>
        <taxon>Spermatophyta</taxon>
        <taxon>Magnoliopsida</taxon>
        <taxon>eudicotyledons</taxon>
        <taxon>Gunneridae</taxon>
        <taxon>Pentapetalae</taxon>
        <taxon>asterids</taxon>
        <taxon>campanulids</taxon>
        <taxon>Asterales</taxon>
        <taxon>Asteraceae</taxon>
        <taxon>Carduoideae</taxon>
        <taxon>Cardueae</taxon>
        <taxon>Arctiinae</taxon>
        <taxon>Arctium</taxon>
    </lineage>
</organism>
<sequence>MTVAYEFYFYNDDIVPDCLNFNVRVQFVINISRSFIVIFPFFIFDQIILLELVQKPNLTATLEDNGNFLLINERVLWQSFDHPTKVLLPRGVGFNMAELDPGFLAQQ</sequence>
<comment type="caution">
    <text evidence="1">The sequence shown here is derived from an EMBL/GenBank/DDBJ whole genome shotgun (WGS) entry which is preliminary data.</text>
</comment>
<gene>
    <name evidence="1" type="ORF">L6452_13768</name>
</gene>
<reference evidence="1 2" key="2">
    <citation type="journal article" date="2022" name="Mol. Ecol. Resour.">
        <title>The genomes of chicory, endive, great burdock and yacon provide insights into Asteraceae paleo-polyploidization history and plant inulin production.</title>
        <authorList>
            <person name="Fan W."/>
            <person name="Wang S."/>
            <person name="Wang H."/>
            <person name="Wang A."/>
            <person name="Jiang F."/>
            <person name="Liu H."/>
            <person name="Zhao H."/>
            <person name="Xu D."/>
            <person name="Zhang Y."/>
        </authorList>
    </citation>
    <scope>NUCLEOTIDE SEQUENCE [LARGE SCALE GENOMIC DNA]</scope>
    <source>
        <strain evidence="2">cv. Niubang</strain>
    </source>
</reference>
<proteinExistence type="predicted"/>
<evidence type="ECO:0000313" key="1">
    <source>
        <dbReference type="EMBL" id="KAI3734302.1"/>
    </source>
</evidence>
<reference evidence="2" key="1">
    <citation type="journal article" date="2022" name="Mol. Ecol. Resour.">
        <title>The genomes of chicory, endive, great burdock and yacon provide insights into Asteraceae palaeo-polyploidization history and plant inulin production.</title>
        <authorList>
            <person name="Fan W."/>
            <person name="Wang S."/>
            <person name="Wang H."/>
            <person name="Wang A."/>
            <person name="Jiang F."/>
            <person name="Liu H."/>
            <person name="Zhao H."/>
            <person name="Xu D."/>
            <person name="Zhang Y."/>
        </authorList>
    </citation>
    <scope>NUCLEOTIDE SEQUENCE [LARGE SCALE GENOMIC DNA]</scope>
    <source>
        <strain evidence="2">cv. Niubang</strain>
    </source>
</reference>
<dbReference type="EMBL" id="CM042050">
    <property type="protein sequence ID" value="KAI3734302.1"/>
    <property type="molecule type" value="Genomic_DNA"/>
</dbReference>
<protein>
    <submittedName>
        <fullName evidence="1">Uncharacterized protein</fullName>
    </submittedName>
</protein>
<accession>A0ACB9CJ39</accession>